<feature type="region of interest" description="Disordered" evidence="1">
    <location>
        <begin position="41"/>
        <end position="91"/>
    </location>
</feature>
<dbReference type="Proteomes" id="UP001054837">
    <property type="component" value="Unassembled WGS sequence"/>
</dbReference>
<reference evidence="2 3" key="1">
    <citation type="submission" date="2021-06" db="EMBL/GenBank/DDBJ databases">
        <title>Caerostris darwini draft genome.</title>
        <authorList>
            <person name="Kono N."/>
            <person name="Arakawa K."/>
        </authorList>
    </citation>
    <scope>NUCLEOTIDE SEQUENCE [LARGE SCALE GENOMIC DNA]</scope>
</reference>
<organism evidence="2 3">
    <name type="scientific">Caerostris darwini</name>
    <dbReference type="NCBI Taxonomy" id="1538125"/>
    <lineage>
        <taxon>Eukaryota</taxon>
        <taxon>Metazoa</taxon>
        <taxon>Ecdysozoa</taxon>
        <taxon>Arthropoda</taxon>
        <taxon>Chelicerata</taxon>
        <taxon>Arachnida</taxon>
        <taxon>Araneae</taxon>
        <taxon>Araneomorphae</taxon>
        <taxon>Entelegynae</taxon>
        <taxon>Araneoidea</taxon>
        <taxon>Araneidae</taxon>
        <taxon>Caerostris</taxon>
    </lineage>
</organism>
<evidence type="ECO:0000313" key="2">
    <source>
        <dbReference type="EMBL" id="GIY66807.1"/>
    </source>
</evidence>
<gene>
    <name evidence="2" type="ORF">CDAR_18411</name>
</gene>
<comment type="caution">
    <text evidence="2">The sequence shown here is derived from an EMBL/GenBank/DDBJ whole genome shotgun (WGS) entry which is preliminary data.</text>
</comment>
<name>A0AAV4V9K9_9ARAC</name>
<protein>
    <submittedName>
        <fullName evidence="2">Uncharacterized protein</fullName>
    </submittedName>
</protein>
<evidence type="ECO:0000313" key="3">
    <source>
        <dbReference type="Proteomes" id="UP001054837"/>
    </source>
</evidence>
<evidence type="ECO:0000256" key="1">
    <source>
        <dbReference type="SAM" id="MobiDB-lite"/>
    </source>
</evidence>
<keyword evidence="3" id="KW-1185">Reference proteome</keyword>
<feature type="compositionally biased region" description="Polar residues" evidence="1">
    <location>
        <begin position="49"/>
        <end position="67"/>
    </location>
</feature>
<sequence length="91" mass="9903">MKNTGNECIFTSGNNSPTYFTKGKRPCQKKREFMHFQDIKTHNAPPQIVQASRPCNPTGKNFISSQHPGLEEGGSGPQGGIPRSKTASLSL</sequence>
<proteinExistence type="predicted"/>
<accession>A0AAV4V9K9</accession>
<dbReference type="AlphaFoldDB" id="A0AAV4V9K9"/>
<dbReference type="EMBL" id="BPLQ01012651">
    <property type="protein sequence ID" value="GIY66807.1"/>
    <property type="molecule type" value="Genomic_DNA"/>
</dbReference>